<feature type="transmembrane region" description="Helical" evidence="6">
    <location>
        <begin position="45"/>
        <end position="63"/>
    </location>
</feature>
<dbReference type="GO" id="GO:0022857">
    <property type="term" value="F:transmembrane transporter activity"/>
    <property type="evidence" value="ECO:0007669"/>
    <property type="project" value="InterPro"/>
</dbReference>
<evidence type="ECO:0000256" key="3">
    <source>
        <dbReference type="ARBA" id="ARBA00022692"/>
    </source>
</evidence>
<feature type="transmembrane region" description="Helical" evidence="6">
    <location>
        <begin position="93"/>
        <end position="118"/>
    </location>
</feature>
<evidence type="ECO:0000256" key="1">
    <source>
        <dbReference type="ARBA" id="ARBA00004651"/>
    </source>
</evidence>
<keyword evidence="4 6" id="KW-1133">Transmembrane helix</keyword>
<dbReference type="InterPro" id="IPR050367">
    <property type="entry name" value="APC_superfamily"/>
</dbReference>
<feature type="transmembrane region" description="Helical" evidence="6">
    <location>
        <begin position="188"/>
        <end position="205"/>
    </location>
</feature>
<evidence type="ECO:0000256" key="6">
    <source>
        <dbReference type="SAM" id="Phobius"/>
    </source>
</evidence>
<evidence type="ECO:0000313" key="7">
    <source>
        <dbReference type="EMBL" id="MBB6120046.1"/>
    </source>
</evidence>
<dbReference type="Gene3D" id="1.20.1740.10">
    <property type="entry name" value="Amino acid/polyamine transporter I"/>
    <property type="match status" value="1"/>
</dbReference>
<feature type="transmembrane region" description="Helical" evidence="6">
    <location>
        <begin position="20"/>
        <end position="39"/>
    </location>
</feature>
<feature type="transmembrane region" description="Helical" evidence="6">
    <location>
        <begin position="268"/>
        <end position="291"/>
    </location>
</feature>
<dbReference type="AlphaFoldDB" id="A0A841IS05"/>
<keyword evidence="5 6" id="KW-0472">Membrane</keyword>
<evidence type="ECO:0000256" key="5">
    <source>
        <dbReference type="ARBA" id="ARBA00023136"/>
    </source>
</evidence>
<name>A0A841IS05_9ACTN</name>
<evidence type="ECO:0000313" key="8">
    <source>
        <dbReference type="Proteomes" id="UP000536604"/>
    </source>
</evidence>
<dbReference type="InterPro" id="IPR002293">
    <property type="entry name" value="AA/rel_permease1"/>
</dbReference>
<keyword evidence="3 6" id="KW-0812">Transmembrane</keyword>
<dbReference type="Proteomes" id="UP000536604">
    <property type="component" value="Unassembled WGS sequence"/>
</dbReference>
<accession>A0A841IS05</accession>
<protein>
    <submittedName>
        <fullName evidence="7">APA family basic amino acid/polyamine antiporter</fullName>
    </submittedName>
</protein>
<dbReference type="GO" id="GO:0005886">
    <property type="term" value="C:plasma membrane"/>
    <property type="evidence" value="ECO:0007669"/>
    <property type="project" value="UniProtKB-SubCell"/>
</dbReference>
<dbReference type="PANTHER" id="PTHR42770">
    <property type="entry name" value="AMINO ACID TRANSPORTER-RELATED"/>
    <property type="match status" value="1"/>
</dbReference>
<feature type="transmembrane region" description="Helical" evidence="6">
    <location>
        <begin position="225"/>
        <end position="248"/>
    </location>
</feature>
<dbReference type="PIRSF" id="PIRSF006060">
    <property type="entry name" value="AA_transporter"/>
    <property type="match status" value="1"/>
</dbReference>
<evidence type="ECO:0000256" key="2">
    <source>
        <dbReference type="ARBA" id="ARBA00022475"/>
    </source>
</evidence>
<keyword evidence="8" id="KW-1185">Reference proteome</keyword>
<evidence type="ECO:0000256" key="4">
    <source>
        <dbReference type="ARBA" id="ARBA00022989"/>
    </source>
</evidence>
<dbReference type="RefSeq" id="WP_184290689.1">
    <property type="nucleotide sequence ID" value="NZ_JACHJO010000005.1"/>
</dbReference>
<gene>
    <name evidence="7" type="ORF">FHS13_001997</name>
</gene>
<dbReference type="Pfam" id="PF13520">
    <property type="entry name" value="AA_permease_2"/>
    <property type="match status" value="1"/>
</dbReference>
<comment type="subcellular location">
    <subcellularLocation>
        <location evidence="1">Cell membrane</location>
        <topology evidence="1">Multi-pass membrane protein</topology>
    </subcellularLocation>
</comment>
<feature type="transmembrane region" description="Helical" evidence="6">
    <location>
        <begin position="148"/>
        <end position="168"/>
    </location>
</feature>
<feature type="transmembrane region" description="Helical" evidence="6">
    <location>
        <begin position="376"/>
        <end position="406"/>
    </location>
</feature>
<proteinExistence type="predicted"/>
<sequence>MNTSSPRSGPVRSLGTADAVAVGAAAMLGAGVFSVFAPAAEGAGAWLPVAILIAGVLAYCNAVSSARLAARHPESGGAYVYGRERLGDLWGHLAGWAFVVGKTASCAVMALTFAAYLLPGWERPLAAAAVIVLTVVGHRGVRRPPVAVWSLLAVVLATLAAVVAAMLLSGRLAAVAEVDGMGPWPGSFGVLGAAGMVFFAFSGYARVASLGGSVRDPRTTVQRAVTLSIGGVLLLYLVVGTGLLIVLGRERLITSGAPMTDAVLVAGFPWLVPVVAAGAAVACLGALLTLLSDVSRATAVMASRGHLPRPLALRRGRHAVALRAQVLVAAVVIALVLTLDLAAAVSFASFGILVHYTVTNASALRLGPDETRPPLLVPLGGLVGCVVLACSLPLPVVGAGTVVLALGSGLWWLAGRLPSRD</sequence>
<dbReference type="PANTHER" id="PTHR42770:SF7">
    <property type="entry name" value="MEMBRANE PROTEIN"/>
    <property type="match status" value="1"/>
</dbReference>
<comment type="caution">
    <text evidence="7">The sequence shown here is derived from an EMBL/GenBank/DDBJ whole genome shotgun (WGS) entry which is preliminary data.</text>
</comment>
<organism evidence="7 8">
    <name type="scientific">Nocardiopsis algeriensis</name>
    <dbReference type="NCBI Taxonomy" id="1478215"/>
    <lineage>
        <taxon>Bacteria</taxon>
        <taxon>Bacillati</taxon>
        <taxon>Actinomycetota</taxon>
        <taxon>Actinomycetes</taxon>
        <taxon>Streptosporangiales</taxon>
        <taxon>Nocardiopsidaceae</taxon>
        <taxon>Nocardiopsis</taxon>
    </lineage>
</organism>
<dbReference type="EMBL" id="JACHJO010000005">
    <property type="protein sequence ID" value="MBB6120046.1"/>
    <property type="molecule type" value="Genomic_DNA"/>
</dbReference>
<feature type="transmembrane region" description="Helical" evidence="6">
    <location>
        <begin position="324"/>
        <end position="356"/>
    </location>
</feature>
<reference evidence="7 8" key="1">
    <citation type="submission" date="2020-08" db="EMBL/GenBank/DDBJ databases">
        <title>Genomic Encyclopedia of Type Strains, Phase III (KMG-III): the genomes of soil and plant-associated and newly described type strains.</title>
        <authorList>
            <person name="Whitman W."/>
        </authorList>
    </citation>
    <scope>NUCLEOTIDE SEQUENCE [LARGE SCALE GENOMIC DNA]</scope>
    <source>
        <strain evidence="7 8">CECT 8712</strain>
    </source>
</reference>
<keyword evidence="2" id="KW-1003">Cell membrane</keyword>